<dbReference type="PANTHER" id="PTHR43844">
    <property type="entry name" value="METHIONINE SYNTHASE"/>
    <property type="match status" value="1"/>
</dbReference>
<protein>
    <submittedName>
        <fullName evidence="1">Uncharacterized protein</fullName>
    </submittedName>
</protein>
<dbReference type="Gene3D" id="3.20.20.210">
    <property type="match status" value="1"/>
</dbReference>
<proteinExistence type="predicted"/>
<dbReference type="InterPro" id="IPR038071">
    <property type="entry name" value="UROD/MetE-like_sf"/>
</dbReference>
<evidence type="ECO:0000313" key="1">
    <source>
        <dbReference type="EMBL" id="CAF1124691.1"/>
    </source>
</evidence>
<comment type="caution">
    <text evidence="1">The sequence shown here is derived from an EMBL/GenBank/DDBJ whole genome shotgun (WGS) entry which is preliminary data.</text>
</comment>
<dbReference type="SUPFAM" id="SSF51726">
    <property type="entry name" value="UROD/MetE-like"/>
    <property type="match status" value="1"/>
</dbReference>
<dbReference type="Proteomes" id="UP000663852">
    <property type="component" value="Unassembled WGS sequence"/>
</dbReference>
<organism evidence="1 2">
    <name type="scientific">Adineta ricciae</name>
    <name type="common">Rotifer</name>
    <dbReference type="NCBI Taxonomy" id="249248"/>
    <lineage>
        <taxon>Eukaryota</taxon>
        <taxon>Metazoa</taxon>
        <taxon>Spiralia</taxon>
        <taxon>Gnathifera</taxon>
        <taxon>Rotifera</taxon>
        <taxon>Eurotatoria</taxon>
        <taxon>Bdelloidea</taxon>
        <taxon>Adinetida</taxon>
        <taxon>Adinetidae</taxon>
        <taxon>Adineta</taxon>
    </lineage>
</organism>
<evidence type="ECO:0000313" key="2">
    <source>
        <dbReference type="Proteomes" id="UP000663852"/>
    </source>
</evidence>
<dbReference type="OrthoDB" id="1053771at2759"/>
<gene>
    <name evidence="1" type="ORF">EDS130_LOCUS21244</name>
</gene>
<sequence length="368" mass="42547">MKKINIPTEPVGSIPRPHELILAQRNYHQGRLVLDRLHDYYIRAIQMTIQGLEETGSPVITDGEQTKPSFLTYPIFVLFNDYYTFSTDCFSLKFTDGHQRLLPRLIKAPFRYAVYAHTYIDNAKQITQLPIKQAVITASALSMVYPKATIRGYSHEQFLDDLTNECEKDIRLCLESGAHCVQLDFTEARFALKVDPSGQLLRDFVQLNNQVLDRFAFREQHRLGVHICSGDDGDCCSSYEINYLDILPSLFQLHVVNFYLRIASEPNRQRVFECIRDHMQPWHRIFIGVINPVDPRVETGEEVCERIMEALQYIPVEQLGTTDDCGFSPFDDDQSISRQIAFDKIRARIDGTRLAEERLMLQGRKFTQ</sequence>
<dbReference type="AlphaFoldDB" id="A0A814QZ83"/>
<reference evidence="1" key="1">
    <citation type="submission" date="2021-02" db="EMBL/GenBank/DDBJ databases">
        <authorList>
            <person name="Nowell W R."/>
        </authorList>
    </citation>
    <scope>NUCLEOTIDE SEQUENCE</scope>
</reference>
<accession>A0A814QZ83</accession>
<name>A0A814QZ83_ADIRI</name>
<dbReference type="PANTHER" id="PTHR43844:SF2">
    <property type="entry name" value="SYNTHASE, VITAMIN-B12 INDEPENDENT, PUTATIVE (AFU_ORTHOLOGUE AFUA_3G12060)-RELATED"/>
    <property type="match status" value="1"/>
</dbReference>
<dbReference type="EMBL" id="CAJNOJ010000107">
    <property type="protein sequence ID" value="CAF1124691.1"/>
    <property type="molecule type" value="Genomic_DNA"/>
</dbReference>